<protein>
    <submittedName>
        <fullName evidence="1">Uncharacterized protein</fullName>
    </submittedName>
</protein>
<proteinExistence type="predicted"/>
<sequence length="117" mass="12223">MSSSEQQADAQYEQQNNYAGGDVPAGDKGDNDYVSRTGQSQIPVQSDQAGVEDPIDPASADSDQTLQADEQETMDQGNIIDERTRGATKPSGTYAEPGDEEGLPGPDDGTSAVRTGA</sequence>
<dbReference type="EMBL" id="JAMKPW020000044">
    <property type="protein sequence ID" value="KAK8192672.1"/>
    <property type="molecule type" value="Genomic_DNA"/>
</dbReference>
<dbReference type="Proteomes" id="UP001320706">
    <property type="component" value="Unassembled WGS sequence"/>
</dbReference>
<accession>A0ACC3S375</accession>
<evidence type="ECO:0000313" key="1">
    <source>
        <dbReference type="EMBL" id="KAK8192672.1"/>
    </source>
</evidence>
<comment type="caution">
    <text evidence="1">The sequence shown here is derived from an EMBL/GenBank/DDBJ whole genome shotgun (WGS) entry which is preliminary data.</text>
</comment>
<keyword evidence="2" id="KW-1185">Reference proteome</keyword>
<gene>
    <name evidence="1" type="ORF">M8818_007844</name>
</gene>
<organism evidence="1 2">
    <name type="scientific">Zalaria obscura</name>
    <dbReference type="NCBI Taxonomy" id="2024903"/>
    <lineage>
        <taxon>Eukaryota</taxon>
        <taxon>Fungi</taxon>
        <taxon>Dikarya</taxon>
        <taxon>Ascomycota</taxon>
        <taxon>Pezizomycotina</taxon>
        <taxon>Dothideomycetes</taxon>
        <taxon>Dothideomycetidae</taxon>
        <taxon>Dothideales</taxon>
        <taxon>Zalariaceae</taxon>
        <taxon>Zalaria</taxon>
    </lineage>
</organism>
<reference evidence="1" key="1">
    <citation type="submission" date="2024-02" db="EMBL/GenBank/DDBJ databases">
        <title>Metagenome Assembled Genome of Zalaria obscura JY119.</title>
        <authorList>
            <person name="Vighnesh L."/>
            <person name="Jagadeeshwari U."/>
            <person name="Venkata Ramana C."/>
            <person name="Sasikala C."/>
        </authorList>
    </citation>
    <scope>NUCLEOTIDE SEQUENCE</scope>
    <source>
        <strain evidence="1">JY119</strain>
    </source>
</reference>
<evidence type="ECO:0000313" key="2">
    <source>
        <dbReference type="Proteomes" id="UP001320706"/>
    </source>
</evidence>
<name>A0ACC3S375_9PEZI</name>